<dbReference type="Proteomes" id="UP000198324">
    <property type="component" value="Unassembled WGS sequence"/>
</dbReference>
<dbReference type="GO" id="GO:0030163">
    <property type="term" value="P:protein catabolic process"/>
    <property type="evidence" value="ECO:0007669"/>
    <property type="project" value="InterPro"/>
</dbReference>
<feature type="active site" evidence="2">
    <location>
        <position position="727"/>
    </location>
</feature>
<gene>
    <name evidence="4" type="ORF">SAMN04488503_3254</name>
</gene>
<dbReference type="Pfam" id="PF20436">
    <property type="entry name" value="LonB_AAA-LID"/>
    <property type="match status" value="1"/>
</dbReference>
<dbReference type="InterPro" id="IPR027065">
    <property type="entry name" value="Lon_Prtase"/>
</dbReference>
<comment type="similarity">
    <text evidence="2">Belongs to the peptidase S16 family.</text>
</comment>
<dbReference type="EC" id="3.4.21.53" evidence="2"/>
<dbReference type="PANTHER" id="PTHR10046">
    <property type="entry name" value="ATP DEPENDENT LON PROTEASE FAMILY MEMBER"/>
    <property type="match status" value="1"/>
</dbReference>
<dbReference type="GO" id="GO:0005524">
    <property type="term" value="F:ATP binding"/>
    <property type="evidence" value="ECO:0007669"/>
    <property type="project" value="InterPro"/>
</dbReference>
<dbReference type="GO" id="GO:0006508">
    <property type="term" value="P:proteolysis"/>
    <property type="evidence" value="ECO:0007669"/>
    <property type="project" value="UniProtKB-KW"/>
</dbReference>
<dbReference type="Gene3D" id="3.40.50.300">
    <property type="entry name" value="P-loop containing nucleotide triphosphate hydrolases"/>
    <property type="match status" value="2"/>
</dbReference>
<feature type="domain" description="Lon proteolytic" evidence="3">
    <location>
        <begin position="594"/>
        <end position="789"/>
    </location>
</feature>
<dbReference type="InterPro" id="IPR041699">
    <property type="entry name" value="AAA_32"/>
</dbReference>
<dbReference type="PRINTS" id="PR00830">
    <property type="entry name" value="ENDOLAPTASE"/>
</dbReference>
<dbReference type="Pfam" id="PF20437">
    <property type="entry name" value="LonC_helical"/>
    <property type="match status" value="1"/>
</dbReference>
<evidence type="ECO:0000259" key="3">
    <source>
        <dbReference type="PROSITE" id="PS51786"/>
    </source>
</evidence>
<evidence type="ECO:0000256" key="2">
    <source>
        <dbReference type="PROSITE-ProRule" id="PRU01122"/>
    </source>
</evidence>
<evidence type="ECO:0000313" key="4">
    <source>
        <dbReference type="EMBL" id="SNS22898.1"/>
    </source>
</evidence>
<evidence type="ECO:0000313" key="5">
    <source>
        <dbReference type="Proteomes" id="UP000198324"/>
    </source>
</evidence>
<keyword evidence="5" id="KW-1185">Reference proteome</keyword>
<protein>
    <recommendedName>
        <fullName evidence="2">endopeptidase La</fullName>
        <ecNumber evidence="2">3.4.21.53</ecNumber>
    </recommendedName>
</protein>
<sequence length="831" mass="90524">MTRKTGTTIVRAAATLPPEKLRTRLDPASLPCADSRGLAKRNGQAAFQPRAMQALRMALMIPGLEYNVFVAGDPGQGRTHFVRSILSPEAAKRPTPPDWLYLHNFEDEDRPHAVSLPAGQGRAYKTALAKALADVRLAINASFDQDAYRNKHETLFKRFSAKRDSIYNKMEAMARDKGFALDMDDNGGLTILPMAGGKVMEDEEYGRLPPARRKLLKTKGERLLSDIGVLLRKLTQSEQGFRQGELKLHREVAAEALTTRLAPLRKDFAAHARLIEHMAAVEKDILDNVNDYLPRDAAERWGAAAPAAQSAHGAHGEAHGQAQAQDDIGYRHEVNLFVDNGRLAQDRQGAPVVVEDHPTAFNLLGSIERESELGAFYTDFSLVRAGSVHRANGGFLILNVEDLLGNQGSWEGLLRALRLGRLRMEDPGDGEQTRTRTIEPEPIPLDLKIILVGTDEAYEALLSGDDRFRKHFKLKAHLQGSVARTAASTRQYLAALAGIIDQGGLPPFSREALAGLVDHASRLAEDQKRLTLSFTQVRGRMIEAAAIARMDGRELVELSDLSRAVAEHDFRANLFEEEFMADYDRQIIKVATGGSAVGRANGLSVTLFGDYEFGLPHQISCTVGVGHGGILDLEREAQLGGPIHTKGMMIIKSCLVRLFAQDKPLVLTGSLCFEQNYAGVEGDSASGAELAALLSALSGAPIDLSLAFTGAVSQSGAIMAVGGVNRKVEGFFEVCRRRGLSGRQGVLFPADNAVHLLLKDEVVEAVRAGQFHLYPVASIEQAMTILTGLPAGTRRKDGRYTPGSLYSMVDARLAELTRLASQAEHPRKKRG</sequence>
<name>A0A239CT12_9BACT</name>
<accession>A0A239CT12</accession>
<dbReference type="InterPro" id="IPR020568">
    <property type="entry name" value="Ribosomal_Su5_D2-typ_SF"/>
</dbReference>
<keyword evidence="2" id="KW-0720">Serine protease</keyword>
<dbReference type="InterPro" id="IPR014721">
    <property type="entry name" value="Ribsml_uS5_D2-typ_fold_subgr"/>
</dbReference>
<feature type="active site" evidence="2">
    <location>
        <position position="684"/>
    </location>
</feature>
<dbReference type="SUPFAM" id="SSF54211">
    <property type="entry name" value="Ribosomal protein S5 domain 2-like"/>
    <property type="match status" value="1"/>
</dbReference>
<evidence type="ECO:0000256" key="1">
    <source>
        <dbReference type="ARBA" id="ARBA00022670"/>
    </source>
</evidence>
<dbReference type="Gene3D" id="3.30.230.10">
    <property type="match status" value="1"/>
</dbReference>
<dbReference type="InterPro" id="IPR046843">
    <property type="entry name" value="LonB_AAA-LID"/>
</dbReference>
<organism evidence="4 5">
    <name type="scientific">Humidesulfovibrio mexicanus</name>
    <dbReference type="NCBI Taxonomy" id="147047"/>
    <lineage>
        <taxon>Bacteria</taxon>
        <taxon>Pseudomonadati</taxon>
        <taxon>Thermodesulfobacteriota</taxon>
        <taxon>Desulfovibrionia</taxon>
        <taxon>Desulfovibrionales</taxon>
        <taxon>Desulfovibrionaceae</taxon>
        <taxon>Humidesulfovibrio</taxon>
    </lineage>
</organism>
<keyword evidence="2" id="KW-0378">Hydrolase</keyword>
<dbReference type="RefSeq" id="WP_089275438.1">
    <property type="nucleotide sequence ID" value="NZ_FZOC01000009.1"/>
</dbReference>
<comment type="catalytic activity">
    <reaction evidence="2">
        <text>Hydrolysis of proteins in presence of ATP.</text>
        <dbReference type="EC" id="3.4.21.53"/>
    </reaction>
</comment>
<dbReference type="InterPro" id="IPR027417">
    <property type="entry name" value="P-loop_NTPase"/>
</dbReference>
<reference evidence="4 5" key="1">
    <citation type="submission" date="2017-06" db="EMBL/GenBank/DDBJ databases">
        <authorList>
            <person name="Kim H.J."/>
            <person name="Triplett B.A."/>
        </authorList>
    </citation>
    <scope>NUCLEOTIDE SEQUENCE [LARGE SCALE GENOMIC DNA]</scope>
    <source>
        <strain evidence="4 5">DSM 13116</strain>
    </source>
</reference>
<keyword evidence="1 2" id="KW-0645">Protease</keyword>
<dbReference type="Pfam" id="PF13654">
    <property type="entry name" value="AAA_32"/>
    <property type="match status" value="1"/>
</dbReference>
<dbReference type="Gene3D" id="1.10.8.60">
    <property type="match status" value="1"/>
</dbReference>
<dbReference type="InterPro" id="IPR046844">
    <property type="entry name" value="Lon-like_helical"/>
</dbReference>
<dbReference type="PROSITE" id="PS51786">
    <property type="entry name" value="LON_PROTEOLYTIC"/>
    <property type="match status" value="1"/>
</dbReference>
<dbReference type="InterPro" id="IPR008269">
    <property type="entry name" value="Lon_proteolytic"/>
</dbReference>
<dbReference type="AlphaFoldDB" id="A0A239CT12"/>
<dbReference type="GO" id="GO:0004176">
    <property type="term" value="F:ATP-dependent peptidase activity"/>
    <property type="evidence" value="ECO:0007669"/>
    <property type="project" value="UniProtKB-UniRule"/>
</dbReference>
<proteinExistence type="inferred from homology"/>
<dbReference type="GO" id="GO:0004252">
    <property type="term" value="F:serine-type endopeptidase activity"/>
    <property type="evidence" value="ECO:0007669"/>
    <property type="project" value="UniProtKB-UniRule"/>
</dbReference>
<dbReference type="Pfam" id="PF05362">
    <property type="entry name" value="Lon_C"/>
    <property type="match status" value="1"/>
</dbReference>
<dbReference type="EMBL" id="FZOC01000009">
    <property type="protein sequence ID" value="SNS22898.1"/>
    <property type="molecule type" value="Genomic_DNA"/>
</dbReference>
<dbReference type="SUPFAM" id="SSF52540">
    <property type="entry name" value="P-loop containing nucleoside triphosphate hydrolases"/>
    <property type="match status" value="1"/>
</dbReference>
<dbReference type="OrthoDB" id="9758568at2"/>